<dbReference type="Proteomes" id="UP000054565">
    <property type="component" value="Unassembled WGS sequence"/>
</dbReference>
<evidence type="ECO:0000256" key="1">
    <source>
        <dbReference type="SAM" id="MobiDB-lite"/>
    </source>
</evidence>
<dbReference type="AlphaFoldDB" id="A0A0J7ATW0"/>
<protein>
    <submittedName>
        <fullName evidence="2">Uncharacterized protein</fullName>
    </submittedName>
</protein>
<reference evidence="3" key="1">
    <citation type="journal article" date="2010" name="Genome Res.">
        <title>Population genomic sequencing of Coccidioides fungi reveals recent hybridization and transposon control.</title>
        <authorList>
            <person name="Neafsey D.E."/>
            <person name="Barker B.M."/>
            <person name="Sharpton T.J."/>
            <person name="Stajich J.E."/>
            <person name="Park D.J."/>
            <person name="Whiston E."/>
            <person name="Hung C.-Y."/>
            <person name="McMahan C."/>
            <person name="White J."/>
            <person name="Sykes S."/>
            <person name="Heiman D."/>
            <person name="Young S."/>
            <person name="Zeng Q."/>
            <person name="Abouelleil A."/>
            <person name="Aftuck L."/>
            <person name="Bessette D."/>
            <person name="Brown A."/>
            <person name="FitzGerald M."/>
            <person name="Lui A."/>
            <person name="Macdonald J.P."/>
            <person name="Priest M."/>
            <person name="Orbach M.J."/>
            <person name="Galgiani J.N."/>
            <person name="Kirkland T.N."/>
            <person name="Cole G.T."/>
            <person name="Birren B.W."/>
            <person name="Henn M.R."/>
            <person name="Taylor J.W."/>
            <person name="Rounsley S.D."/>
        </authorList>
    </citation>
    <scope>NUCLEOTIDE SEQUENCE [LARGE SCALE GENOMIC DNA]</scope>
    <source>
        <strain evidence="3">RMSCC 2394</strain>
    </source>
</reference>
<feature type="compositionally biased region" description="Basic residues" evidence="1">
    <location>
        <begin position="20"/>
        <end position="29"/>
    </location>
</feature>
<feature type="region of interest" description="Disordered" evidence="1">
    <location>
        <begin position="1"/>
        <end position="30"/>
    </location>
</feature>
<dbReference type="EMBL" id="DS028093">
    <property type="protein sequence ID" value="KMP00737.1"/>
    <property type="molecule type" value="Genomic_DNA"/>
</dbReference>
<sequence length="137" mass="16055">MPFLTDGPSSGTISTSPVRPHAKPLKRIGRTPPEFWSNRDWVESRRQRFLCEQALQRASKQGLSEASVRIEFPEGRYWPYTPKFDQGFVDHVLDNRWRRYVDQSACEQLQAAGYEVGIDEYGRIVYWLPPPHVVFWE</sequence>
<accession>A0A0J7ATW0</accession>
<evidence type="ECO:0000313" key="3">
    <source>
        <dbReference type="Proteomes" id="UP000054565"/>
    </source>
</evidence>
<feature type="compositionally biased region" description="Polar residues" evidence="1">
    <location>
        <begin position="7"/>
        <end position="17"/>
    </location>
</feature>
<evidence type="ECO:0000313" key="2">
    <source>
        <dbReference type="EMBL" id="KMP00737.1"/>
    </source>
</evidence>
<dbReference type="OrthoDB" id="4194484at2759"/>
<organism evidence="2 3">
    <name type="scientific">Coccidioides immitis RMSCC 2394</name>
    <dbReference type="NCBI Taxonomy" id="404692"/>
    <lineage>
        <taxon>Eukaryota</taxon>
        <taxon>Fungi</taxon>
        <taxon>Dikarya</taxon>
        <taxon>Ascomycota</taxon>
        <taxon>Pezizomycotina</taxon>
        <taxon>Eurotiomycetes</taxon>
        <taxon>Eurotiomycetidae</taxon>
        <taxon>Onygenales</taxon>
        <taxon>Onygenaceae</taxon>
        <taxon>Coccidioides</taxon>
    </lineage>
</organism>
<name>A0A0J7ATW0_COCIT</name>
<gene>
    <name evidence="2" type="ORF">CIRG_00879</name>
</gene>
<proteinExistence type="predicted"/>